<dbReference type="InterPro" id="IPR036770">
    <property type="entry name" value="Ankyrin_rpt-contain_sf"/>
</dbReference>
<comment type="caution">
    <text evidence="11">The sequence shown here is derived from an EMBL/GenBank/DDBJ whole genome shotgun (WGS) entry which is preliminary data.</text>
</comment>
<comment type="subcellular location">
    <subcellularLocation>
        <location evidence="1">Cytoplasm</location>
    </subcellularLocation>
</comment>
<evidence type="ECO:0000313" key="12">
    <source>
        <dbReference type="Proteomes" id="UP000735302"/>
    </source>
</evidence>
<feature type="repeat" description="ANK" evidence="8">
    <location>
        <begin position="146"/>
        <end position="178"/>
    </location>
</feature>
<dbReference type="Gene3D" id="2.30.30.40">
    <property type="entry name" value="SH3 Domains"/>
    <property type="match status" value="1"/>
</dbReference>
<keyword evidence="3" id="KW-0963">Cytoplasm</keyword>
<dbReference type="GO" id="GO:0005737">
    <property type="term" value="C:cytoplasm"/>
    <property type="evidence" value="ECO:0007669"/>
    <property type="project" value="UniProtKB-SubCell"/>
</dbReference>
<dbReference type="PRINTS" id="PR01415">
    <property type="entry name" value="ANKYRIN"/>
</dbReference>
<dbReference type="PANTHER" id="PTHR24155">
    <property type="entry name" value="OSTEOCLAST-STIMULATING FACTOR 1"/>
    <property type="match status" value="1"/>
</dbReference>
<gene>
    <name evidence="11" type="ORF">PoB_005106200</name>
</gene>
<dbReference type="Pfam" id="PF00018">
    <property type="entry name" value="SH3_1"/>
    <property type="match status" value="1"/>
</dbReference>
<dbReference type="SUPFAM" id="SSF48403">
    <property type="entry name" value="Ankyrin repeat"/>
    <property type="match status" value="1"/>
</dbReference>
<protein>
    <recommendedName>
        <fullName evidence="7">Osteoclast-stimulating factor 1</fullName>
    </recommendedName>
</protein>
<feature type="domain" description="SH3" evidence="10">
    <location>
        <begin position="19"/>
        <end position="78"/>
    </location>
</feature>
<sequence>MSTNPPRPARPPPPIPKPGQVKVVRALYRYDARETDELSFDEGDMLYILDMSNSDWWKAKCGSSIGLIPSNYVEGNTENIDHPLHDAAKRGNIEFLQECLKNGVSVNGLDKAGSTPLHWAANGGHIECLQILLSVPKCQVDVQNKLGDTPLHAAAWKGHAAAVEMLLNKGARTDLRNNDNRLAQDLTKDAEVAAQLRQAAGVQASRYADEYDDEEDSD</sequence>
<feature type="repeat" description="ANK" evidence="8">
    <location>
        <begin position="112"/>
        <end position="134"/>
    </location>
</feature>
<dbReference type="PRINTS" id="PR01887">
    <property type="entry name" value="SPECTRNALPHA"/>
</dbReference>
<evidence type="ECO:0000256" key="2">
    <source>
        <dbReference type="ARBA" id="ARBA00022443"/>
    </source>
</evidence>
<dbReference type="PRINTS" id="PR00452">
    <property type="entry name" value="SH3DOMAIN"/>
</dbReference>
<evidence type="ECO:0000256" key="8">
    <source>
        <dbReference type="PROSITE-ProRule" id="PRU00023"/>
    </source>
</evidence>
<dbReference type="Pfam" id="PF12796">
    <property type="entry name" value="Ank_2"/>
    <property type="match status" value="1"/>
</dbReference>
<feature type="repeat" description="ANK" evidence="8">
    <location>
        <begin position="79"/>
        <end position="111"/>
    </location>
</feature>
<evidence type="ECO:0000313" key="11">
    <source>
        <dbReference type="EMBL" id="GFO24557.1"/>
    </source>
</evidence>
<dbReference type="PROSITE" id="PS50088">
    <property type="entry name" value="ANK_REPEAT"/>
    <property type="match status" value="3"/>
</dbReference>
<evidence type="ECO:0000259" key="10">
    <source>
        <dbReference type="PROSITE" id="PS50002"/>
    </source>
</evidence>
<dbReference type="FunFam" id="2.30.30.40:FF:000072">
    <property type="entry name" value="Unconventional Myosin IB"/>
    <property type="match status" value="1"/>
</dbReference>
<evidence type="ECO:0000256" key="9">
    <source>
        <dbReference type="PROSITE-ProRule" id="PRU00192"/>
    </source>
</evidence>
<evidence type="ECO:0000256" key="3">
    <source>
        <dbReference type="ARBA" id="ARBA00022490"/>
    </source>
</evidence>
<dbReference type="AlphaFoldDB" id="A0AAV4BZW1"/>
<dbReference type="PROSITE" id="PS50297">
    <property type="entry name" value="ANK_REP_REGION"/>
    <property type="match status" value="2"/>
</dbReference>
<keyword evidence="2 9" id="KW-0728">SH3 domain</keyword>
<organism evidence="11 12">
    <name type="scientific">Plakobranchus ocellatus</name>
    <dbReference type="NCBI Taxonomy" id="259542"/>
    <lineage>
        <taxon>Eukaryota</taxon>
        <taxon>Metazoa</taxon>
        <taxon>Spiralia</taxon>
        <taxon>Lophotrochozoa</taxon>
        <taxon>Mollusca</taxon>
        <taxon>Gastropoda</taxon>
        <taxon>Heterobranchia</taxon>
        <taxon>Euthyneura</taxon>
        <taxon>Panpulmonata</taxon>
        <taxon>Sacoglossa</taxon>
        <taxon>Placobranchoidea</taxon>
        <taxon>Plakobranchidae</taxon>
        <taxon>Plakobranchus</taxon>
    </lineage>
</organism>
<evidence type="ECO:0000256" key="6">
    <source>
        <dbReference type="ARBA" id="ARBA00037432"/>
    </source>
</evidence>
<dbReference type="SMART" id="SM00248">
    <property type="entry name" value="ANK"/>
    <property type="match status" value="3"/>
</dbReference>
<reference evidence="11 12" key="1">
    <citation type="journal article" date="2021" name="Elife">
        <title>Chloroplast acquisition without the gene transfer in kleptoplastic sea slugs, Plakobranchus ocellatus.</title>
        <authorList>
            <person name="Maeda T."/>
            <person name="Takahashi S."/>
            <person name="Yoshida T."/>
            <person name="Shimamura S."/>
            <person name="Takaki Y."/>
            <person name="Nagai Y."/>
            <person name="Toyoda A."/>
            <person name="Suzuki Y."/>
            <person name="Arimoto A."/>
            <person name="Ishii H."/>
            <person name="Satoh N."/>
            <person name="Nishiyama T."/>
            <person name="Hasebe M."/>
            <person name="Maruyama T."/>
            <person name="Minagawa J."/>
            <person name="Obokata J."/>
            <person name="Shigenobu S."/>
        </authorList>
    </citation>
    <scope>NUCLEOTIDE SEQUENCE [LARGE SCALE GENOMIC DNA]</scope>
</reference>
<dbReference type="InterPro" id="IPR002110">
    <property type="entry name" value="Ankyrin_rpt"/>
</dbReference>
<dbReference type="PANTHER" id="PTHR24155:SF10">
    <property type="entry name" value="OSTEOCLAST-STIMULATING FACTOR 1"/>
    <property type="match status" value="1"/>
</dbReference>
<dbReference type="Proteomes" id="UP000735302">
    <property type="component" value="Unassembled WGS sequence"/>
</dbReference>
<evidence type="ECO:0000256" key="5">
    <source>
        <dbReference type="ARBA" id="ARBA00023043"/>
    </source>
</evidence>
<dbReference type="GO" id="GO:0007165">
    <property type="term" value="P:signal transduction"/>
    <property type="evidence" value="ECO:0007669"/>
    <property type="project" value="TreeGrafter"/>
</dbReference>
<accession>A0AAV4BZW1</accession>
<dbReference type="PROSITE" id="PS50002">
    <property type="entry name" value="SH3"/>
    <property type="match status" value="1"/>
</dbReference>
<evidence type="ECO:0000256" key="4">
    <source>
        <dbReference type="ARBA" id="ARBA00022737"/>
    </source>
</evidence>
<dbReference type="SMART" id="SM00326">
    <property type="entry name" value="SH3"/>
    <property type="match status" value="1"/>
</dbReference>
<keyword evidence="4" id="KW-0677">Repeat</keyword>
<keyword evidence="12" id="KW-1185">Reference proteome</keyword>
<dbReference type="Gene3D" id="1.25.40.20">
    <property type="entry name" value="Ankyrin repeat-containing domain"/>
    <property type="match status" value="1"/>
</dbReference>
<comment type="function">
    <text evidence="6">Induces bone resorption, acting probably through a signaling cascade which results in the secretion of factor(s) enhancing osteoclast formation and activity.</text>
</comment>
<dbReference type="EMBL" id="BLXT01005617">
    <property type="protein sequence ID" value="GFO24557.1"/>
    <property type="molecule type" value="Genomic_DNA"/>
</dbReference>
<proteinExistence type="predicted"/>
<evidence type="ECO:0000256" key="7">
    <source>
        <dbReference type="ARBA" id="ARBA00040640"/>
    </source>
</evidence>
<keyword evidence="5 8" id="KW-0040">ANK repeat</keyword>
<dbReference type="InterPro" id="IPR001452">
    <property type="entry name" value="SH3_domain"/>
</dbReference>
<dbReference type="InterPro" id="IPR036028">
    <property type="entry name" value="SH3-like_dom_sf"/>
</dbReference>
<dbReference type="CDD" id="cd11772">
    <property type="entry name" value="SH3_OSTF1"/>
    <property type="match status" value="1"/>
</dbReference>
<name>A0AAV4BZW1_9GAST</name>
<dbReference type="SUPFAM" id="SSF50044">
    <property type="entry name" value="SH3-domain"/>
    <property type="match status" value="1"/>
</dbReference>
<evidence type="ECO:0000256" key="1">
    <source>
        <dbReference type="ARBA" id="ARBA00004496"/>
    </source>
</evidence>